<sequence>MSKRMPYVLVETTDPTEAFKDLFAAPETWVEEHAGPLSYLRWPNARNIRRLNSLLADEGSVPTAGWERYQCKIISRNINSLVAADKIIQTIQKHSTANASISDPLAHQKSPENGTCAIDEPLMHNVKFHQLFSLAGTEPTVDPLEDVKPCPQILDLISDLRNLIEKNQQEIREKLSILIDRNVAAVPKPWPPAEETIPRPLSTVAVEPVSVVQCTSLEQLDGFEALLNDEEHFRKVVDWVKHKTCFLSDVTDRMNFLMELVFEKKLVRSLCWGDGARAGKRSMLGFRNILKLFGKAKMDDFEAQLYDDEFRNRIHKWTDFCLPDDWSSTKRMREMIDLILDRKFFARFSWRGIGKDKLPLYCYTNVLLLFQHIGSTTIQRVNQAEVVDFFKSRLQHAAYRNLEVPADKLPSLKRKSDHFLKHAYTDSRAD</sequence>
<evidence type="ECO:0008006" key="3">
    <source>
        <dbReference type="Google" id="ProtNLM"/>
    </source>
</evidence>
<evidence type="ECO:0000313" key="1">
    <source>
        <dbReference type="EnsemblMetazoa" id="ADIR002316-PA"/>
    </source>
</evidence>
<dbReference type="AlphaFoldDB" id="A0A182N3V2"/>
<proteinExistence type="predicted"/>
<dbReference type="EnsemblMetazoa" id="ADIR002316-RA">
    <property type="protein sequence ID" value="ADIR002316-PA"/>
    <property type="gene ID" value="ADIR002316"/>
</dbReference>
<reference evidence="2" key="1">
    <citation type="submission" date="2013-03" db="EMBL/GenBank/DDBJ databases">
        <title>The Genome Sequence of Anopheles dirus WRAIR2.</title>
        <authorList>
            <consortium name="The Broad Institute Genomics Platform"/>
            <person name="Neafsey D.E."/>
            <person name="Walton C."/>
            <person name="Walker B."/>
            <person name="Young S.K."/>
            <person name="Zeng Q."/>
            <person name="Gargeya S."/>
            <person name="Fitzgerald M."/>
            <person name="Haas B."/>
            <person name="Abouelleil A."/>
            <person name="Allen A.W."/>
            <person name="Alvarado L."/>
            <person name="Arachchi H.M."/>
            <person name="Berlin A.M."/>
            <person name="Chapman S.B."/>
            <person name="Gainer-Dewar J."/>
            <person name="Goldberg J."/>
            <person name="Griggs A."/>
            <person name="Gujja S."/>
            <person name="Hansen M."/>
            <person name="Howarth C."/>
            <person name="Imamovic A."/>
            <person name="Ireland A."/>
            <person name="Larimer J."/>
            <person name="McCowan C."/>
            <person name="Murphy C."/>
            <person name="Pearson M."/>
            <person name="Poon T.W."/>
            <person name="Priest M."/>
            <person name="Roberts A."/>
            <person name="Saif S."/>
            <person name="Shea T."/>
            <person name="Sisk P."/>
            <person name="Sykes S."/>
            <person name="Wortman J."/>
            <person name="Nusbaum C."/>
            <person name="Birren B."/>
        </authorList>
    </citation>
    <scope>NUCLEOTIDE SEQUENCE [LARGE SCALE GENOMIC DNA]</scope>
    <source>
        <strain evidence="2">WRAIR2</strain>
    </source>
</reference>
<dbReference type="Proteomes" id="UP000075884">
    <property type="component" value="Unassembled WGS sequence"/>
</dbReference>
<keyword evidence="2" id="KW-1185">Reference proteome</keyword>
<reference evidence="1" key="2">
    <citation type="submission" date="2020-05" db="UniProtKB">
        <authorList>
            <consortium name="EnsemblMetazoa"/>
        </authorList>
    </citation>
    <scope>IDENTIFICATION</scope>
    <source>
        <strain evidence="1">WRAIR2</strain>
    </source>
</reference>
<dbReference type="STRING" id="7168.A0A182N3V2"/>
<protein>
    <recommendedName>
        <fullName evidence="3">DUF4806 domain-containing protein</fullName>
    </recommendedName>
</protein>
<accession>A0A182N3V2</accession>
<dbReference type="VEuPathDB" id="VectorBase:ADIR002316"/>
<name>A0A182N3V2_9DIPT</name>
<organism evidence="1 2">
    <name type="scientific">Anopheles dirus</name>
    <dbReference type="NCBI Taxonomy" id="7168"/>
    <lineage>
        <taxon>Eukaryota</taxon>
        <taxon>Metazoa</taxon>
        <taxon>Ecdysozoa</taxon>
        <taxon>Arthropoda</taxon>
        <taxon>Hexapoda</taxon>
        <taxon>Insecta</taxon>
        <taxon>Pterygota</taxon>
        <taxon>Neoptera</taxon>
        <taxon>Endopterygota</taxon>
        <taxon>Diptera</taxon>
        <taxon>Nematocera</taxon>
        <taxon>Culicoidea</taxon>
        <taxon>Culicidae</taxon>
        <taxon>Anophelinae</taxon>
        <taxon>Anopheles</taxon>
    </lineage>
</organism>
<evidence type="ECO:0000313" key="2">
    <source>
        <dbReference type="Proteomes" id="UP000075884"/>
    </source>
</evidence>